<protein>
    <recommendedName>
        <fullName evidence="2">Peptidase S9 prolyl oligopeptidase catalytic domain-containing protein</fullName>
    </recommendedName>
</protein>
<dbReference type="AlphaFoldDB" id="A0A2H0YYF5"/>
<comment type="caution">
    <text evidence="3">The sequence shown here is derived from an EMBL/GenBank/DDBJ whole genome shotgun (WGS) entry which is preliminary data.</text>
</comment>
<dbReference type="GO" id="GO:0008236">
    <property type="term" value="F:serine-type peptidase activity"/>
    <property type="evidence" value="ECO:0007669"/>
    <property type="project" value="InterPro"/>
</dbReference>
<gene>
    <name evidence="3" type="ORF">COT24_01715</name>
</gene>
<dbReference type="InterPro" id="IPR001375">
    <property type="entry name" value="Peptidase_S9_cat"/>
</dbReference>
<dbReference type="SUPFAM" id="SSF53474">
    <property type="entry name" value="alpha/beta-Hydrolases"/>
    <property type="match status" value="1"/>
</dbReference>
<dbReference type="PANTHER" id="PTHR43358">
    <property type="entry name" value="ALPHA/BETA-HYDROLASE"/>
    <property type="match status" value="1"/>
</dbReference>
<dbReference type="Gene3D" id="3.40.50.1820">
    <property type="entry name" value="alpha/beta hydrolase"/>
    <property type="match status" value="1"/>
</dbReference>
<evidence type="ECO:0000313" key="3">
    <source>
        <dbReference type="EMBL" id="PIS42772.1"/>
    </source>
</evidence>
<feature type="transmembrane region" description="Helical" evidence="1">
    <location>
        <begin position="20"/>
        <end position="40"/>
    </location>
</feature>
<dbReference type="InterPro" id="IPR029058">
    <property type="entry name" value="AB_hydrolase_fold"/>
</dbReference>
<dbReference type="PANTHER" id="PTHR43358:SF4">
    <property type="entry name" value="ALPHA_BETA HYDROLASE FOLD-1 DOMAIN-CONTAINING PROTEIN"/>
    <property type="match status" value="1"/>
</dbReference>
<dbReference type="Proteomes" id="UP000231542">
    <property type="component" value="Unassembled WGS sequence"/>
</dbReference>
<dbReference type="EMBL" id="PEXU01000020">
    <property type="protein sequence ID" value="PIS42772.1"/>
    <property type="molecule type" value="Genomic_DNA"/>
</dbReference>
<keyword evidence="1" id="KW-0812">Transmembrane</keyword>
<name>A0A2H0YYF5_9BACT</name>
<organism evidence="3 4">
    <name type="scientific">Candidatus Kerfeldbacteria bacterium CG08_land_8_20_14_0_20_40_16</name>
    <dbReference type="NCBI Taxonomy" id="2014244"/>
    <lineage>
        <taxon>Bacteria</taxon>
        <taxon>Candidatus Kerfeldiibacteriota</taxon>
    </lineage>
</organism>
<feature type="domain" description="Peptidase S9 prolyl oligopeptidase catalytic" evidence="2">
    <location>
        <begin position="131"/>
        <end position="303"/>
    </location>
</feature>
<keyword evidence="1" id="KW-1133">Transmembrane helix</keyword>
<keyword evidence="1" id="KW-0472">Membrane</keyword>
<proteinExistence type="predicted"/>
<dbReference type="Pfam" id="PF00326">
    <property type="entry name" value="Peptidase_S9"/>
    <property type="match status" value="1"/>
</dbReference>
<sequence>MGKISQNNSKKAKRFMLKILLELVIIIIGWALVVSFFAFYTSLRPPRIKGYSTPQDFGYQYEAVSFKTEDGLNLKGWFLPAGESSTKTIIILHGYPAEKGDVLTWALFLHDNYNLLFFDFRYFGESAGRYTTLGWKEQKDLEAAVEYLKTRSDVDSQSIGVMGFSLGGAVAIMGAGDIPEIKTVVADSPYATLDDLADILFKKFSILKKPLIWSTKLWSRIFLKFDFSQVSPLAASENSTTPLLLIHGDQDKQIPLEQSKKIFEAAKGPVELWQVNGADHGEAYFQNKKIYKNKVLGFFERYL</sequence>
<evidence type="ECO:0000259" key="2">
    <source>
        <dbReference type="Pfam" id="PF00326"/>
    </source>
</evidence>
<accession>A0A2H0YYF5</accession>
<evidence type="ECO:0000256" key="1">
    <source>
        <dbReference type="SAM" id="Phobius"/>
    </source>
</evidence>
<dbReference type="GO" id="GO:0006508">
    <property type="term" value="P:proteolysis"/>
    <property type="evidence" value="ECO:0007669"/>
    <property type="project" value="InterPro"/>
</dbReference>
<evidence type="ECO:0000313" key="4">
    <source>
        <dbReference type="Proteomes" id="UP000231542"/>
    </source>
</evidence>
<dbReference type="InterPro" id="IPR052920">
    <property type="entry name" value="DNA-binding_regulatory"/>
</dbReference>
<reference evidence="3 4" key="1">
    <citation type="submission" date="2017-09" db="EMBL/GenBank/DDBJ databases">
        <title>Depth-based differentiation of microbial function through sediment-hosted aquifers and enrichment of novel symbionts in the deep terrestrial subsurface.</title>
        <authorList>
            <person name="Probst A.J."/>
            <person name="Ladd B."/>
            <person name="Jarett J.K."/>
            <person name="Geller-Mcgrath D.E."/>
            <person name="Sieber C.M."/>
            <person name="Emerson J.B."/>
            <person name="Anantharaman K."/>
            <person name="Thomas B.C."/>
            <person name="Malmstrom R."/>
            <person name="Stieglmeier M."/>
            <person name="Klingl A."/>
            <person name="Woyke T."/>
            <person name="Ryan C.M."/>
            <person name="Banfield J.F."/>
        </authorList>
    </citation>
    <scope>NUCLEOTIDE SEQUENCE [LARGE SCALE GENOMIC DNA]</scope>
    <source>
        <strain evidence="3">CG08_land_8_20_14_0_20_40_16</strain>
    </source>
</reference>